<dbReference type="CDD" id="cd10787">
    <property type="entry name" value="LamB_YcsF_like"/>
    <property type="match status" value="1"/>
</dbReference>
<accession>A0A255EBS6</accession>
<keyword evidence="2" id="KW-1185">Reference proteome</keyword>
<dbReference type="PANTHER" id="PTHR30292">
    <property type="entry name" value="UNCHARACTERIZED PROTEIN YBGL-RELATED"/>
    <property type="match status" value="1"/>
</dbReference>
<dbReference type="InterPro" id="IPR011330">
    <property type="entry name" value="Glyco_hydro/deAcase_b/a-brl"/>
</dbReference>
<dbReference type="EMBL" id="NMVJ01000010">
    <property type="protein sequence ID" value="OYN89014.1"/>
    <property type="molecule type" value="Genomic_DNA"/>
</dbReference>
<dbReference type="Proteomes" id="UP000216300">
    <property type="component" value="Unassembled WGS sequence"/>
</dbReference>
<comment type="caution">
    <text evidence="1">The sequence shown here is derived from an EMBL/GenBank/DDBJ whole genome shotgun (WGS) entry which is preliminary data.</text>
</comment>
<evidence type="ECO:0000313" key="2">
    <source>
        <dbReference type="Proteomes" id="UP000216300"/>
    </source>
</evidence>
<protein>
    <recommendedName>
        <fullName evidence="3">LamB/YcsF family protein</fullName>
    </recommendedName>
</protein>
<reference evidence="1 2" key="1">
    <citation type="submission" date="2017-07" db="EMBL/GenBank/DDBJ databases">
        <title>Draft whole genome sequences of clinical Proprionibacteriaceae strains.</title>
        <authorList>
            <person name="Bernier A.-M."/>
            <person name="Bernard K."/>
            <person name="Domingo M.-C."/>
        </authorList>
    </citation>
    <scope>NUCLEOTIDE SEQUENCE [LARGE SCALE GENOMIC DNA]</scope>
    <source>
        <strain evidence="1 2">NML 150081</strain>
    </source>
</reference>
<dbReference type="InterPro" id="IPR005501">
    <property type="entry name" value="LamB/YcsF/PxpA-like"/>
</dbReference>
<name>A0A255EBS6_9ACTN</name>
<dbReference type="GO" id="GO:0005975">
    <property type="term" value="P:carbohydrate metabolic process"/>
    <property type="evidence" value="ECO:0007669"/>
    <property type="project" value="InterPro"/>
</dbReference>
<dbReference type="SUPFAM" id="SSF88713">
    <property type="entry name" value="Glycoside hydrolase/deacetylase"/>
    <property type="match status" value="1"/>
</dbReference>
<dbReference type="Gene3D" id="3.20.20.370">
    <property type="entry name" value="Glycoside hydrolase/deacetylase"/>
    <property type="match status" value="1"/>
</dbReference>
<dbReference type="PANTHER" id="PTHR30292:SF0">
    <property type="entry name" value="5-OXOPROLINASE SUBUNIT A"/>
    <property type="match status" value="1"/>
</dbReference>
<dbReference type="RefSeq" id="WP_094455539.1">
    <property type="nucleotide sequence ID" value="NZ_NMVJ01000010.1"/>
</dbReference>
<dbReference type="OrthoDB" id="9773478at2"/>
<dbReference type="AlphaFoldDB" id="A0A255EBS6"/>
<dbReference type="NCBIfam" id="NF003816">
    <property type="entry name" value="PRK05406.1-5"/>
    <property type="match status" value="1"/>
</dbReference>
<sequence length="247" mass="25508">MASVDLNADLGEECGSDAELLRVVTSANVACGQHAGSDQVMATTVAAARSAGVTIGAHPSYSDREGFGRTPQEPASAELTALVADQIRTLQRHAEALETRVAYVKPHGGLYNVIAHDQRQAEAVVAAVVEVSADLALLCQPGTVAARVAEAAGLRVVGEVFADRAYTSEGTLVPRSVPGAVIDDPEIVVTRVRRWLETGRIATIDGGAVPVAARSVCVHGDTPGALALAQSVADGLRRAGVELRAFA</sequence>
<dbReference type="Pfam" id="PF03746">
    <property type="entry name" value="LamB_YcsF"/>
    <property type="match status" value="1"/>
</dbReference>
<organism evidence="1 2">
    <name type="scientific">Parenemella sanctibonifatiensis</name>
    <dbReference type="NCBI Taxonomy" id="2016505"/>
    <lineage>
        <taxon>Bacteria</taxon>
        <taxon>Bacillati</taxon>
        <taxon>Actinomycetota</taxon>
        <taxon>Actinomycetes</taxon>
        <taxon>Propionibacteriales</taxon>
        <taxon>Propionibacteriaceae</taxon>
        <taxon>Parenemella</taxon>
    </lineage>
</organism>
<evidence type="ECO:0000313" key="1">
    <source>
        <dbReference type="EMBL" id="OYN89014.1"/>
    </source>
</evidence>
<dbReference type="NCBIfam" id="NF003814">
    <property type="entry name" value="PRK05406.1-3"/>
    <property type="match status" value="1"/>
</dbReference>
<gene>
    <name evidence="1" type="ORF">CGZ91_12125</name>
</gene>
<proteinExistence type="predicted"/>
<evidence type="ECO:0008006" key="3">
    <source>
        <dbReference type="Google" id="ProtNLM"/>
    </source>
</evidence>